<sequence>MVNFFVFIYNCLCNIFRIWFPFSQINTGYDRTPVQPIRYTSPSDLISDCILNIFEDISYFQQPVFFTRKENALNLLLPELYINEIVFKFKPGENFIVSCPGKDNKINAKNAKQTMIVQCISQNLVLLENVKIMAS</sequence>
<organism evidence="1">
    <name type="scientific">Clastoptera arizonana</name>
    <name type="common">Arizona spittle bug</name>
    <dbReference type="NCBI Taxonomy" id="38151"/>
    <lineage>
        <taxon>Eukaryota</taxon>
        <taxon>Metazoa</taxon>
        <taxon>Ecdysozoa</taxon>
        <taxon>Arthropoda</taxon>
        <taxon>Hexapoda</taxon>
        <taxon>Insecta</taxon>
        <taxon>Pterygota</taxon>
        <taxon>Neoptera</taxon>
        <taxon>Paraneoptera</taxon>
        <taxon>Hemiptera</taxon>
        <taxon>Auchenorrhyncha</taxon>
        <taxon>Cercopoidea</taxon>
        <taxon>Clastopteridae</taxon>
        <taxon>Clastoptera</taxon>
    </lineage>
</organism>
<proteinExistence type="predicted"/>
<name>A0A1B6D9U3_9HEMI</name>
<accession>A0A1B6D9U3</accession>
<dbReference type="AlphaFoldDB" id="A0A1B6D9U3"/>
<gene>
    <name evidence="1" type="ORF">g.23755</name>
</gene>
<dbReference type="EMBL" id="GEDC01014908">
    <property type="protein sequence ID" value="JAS22390.1"/>
    <property type="molecule type" value="Transcribed_RNA"/>
</dbReference>
<reference evidence="1" key="1">
    <citation type="submission" date="2015-12" db="EMBL/GenBank/DDBJ databases">
        <title>De novo transcriptome assembly of four potential Pierce s Disease insect vectors from Arizona vineyards.</title>
        <authorList>
            <person name="Tassone E.E."/>
        </authorList>
    </citation>
    <scope>NUCLEOTIDE SEQUENCE</scope>
</reference>
<feature type="non-terminal residue" evidence="1">
    <location>
        <position position="135"/>
    </location>
</feature>
<protein>
    <submittedName>
        <fullName evidence="1">Uncharacterized protein</fullName>
    </submittedName>
</protein>
<evidence type="ECO:0000313" key="1">
    <source>
        <dbReference type="EMBL" id="JAS22390.1"/>
    </source>
</evidence>